<name>A0A7S4LN82_OXYMA</name>
<evidence type="ECO:0000313" key="2">
    <source>
        <dbReference type="EMBL" id="CAE0839875.1"/>
    </source>
</evidence>
<reference evidence="2" key="1">
    <citation type="submission" date="2021-01" db="EMBL/GenBank/DDBJ databases">
        <authorList>
            <person name="Corre E."/>
            <person name="Pelletier E."/>
            <person name="Niang G."/>
            <person name="Scheremetjew M."/>
            <person name="Finn R."/>
            <person name="Kale V."/>
            <person name="Holt S."/>
            <person name="Cochrane G."/>
            <person name="Meng A."/>
            <person name="Brown T."/>
            <person name="Cohen L."/>
        </authorList>
    </citation>
    <scope>NUCLEOTIDE SEQUENCE</scope>
    <source>
        <strain evidence="2">LB1974</strain>
    </source>
</reference>
<sequence>MAQSGPGSRSCLVVIRHVIEAMGKKTNPEGPKPKPVPKDAGPSGVGRVVKAQHLAGKEKRSKLTPDAAGPHEGARASGKERSKDQSKAVNDATKHMQDRAEPPPKHVDWKPSHPIFQPRQGPW</sequence>
<organism evidence="2">
    <name type="scientific">Oxyrrhis marina</name>
    <name type="common">Dinoflagellate</name>
    <dbReference type="NCBI Taxonomy" id="2969"/>
    <lineage>
        <taxon>Eukaryota</taxon>
        <taxon>Sar</taxon>
        <taxon>Alveolata</taxon>
        <taxon>Dinophyceae</taxon>
        <taxon>Oxyrrhinales</taxon>
        <taxon>Oxyrrhinaceae</taxon>
        <taxon>Oxyrrhis</taxon>
    </lineage>
</organism>
<gene>
    <name evidence="2" type="ORF">OMAR00294_LOCUS132</name>
</gene>
<evidence type="ECO:0000256" key="1">
    <source>
        <dbReference type="SAM" id="MobiDB-lite"/>
    </source>
</evidence>
<dbReference type="EMBL" id="HBJB01000151">
    <property type="protein sequence ID" value="CAE0839875.1"/>
    <property type="molecule type" value="Transcribed_RNA"/>
</dbReference>
<dbReference type="AlphaFoldDB" id="A0A7S4LN82"/>
<proteinExistence type="predicted"/>
<feature type="region of interest" description="Disordered" evidence="1">
    <location>
        <begin position="22"/>
        <end position="123"/>
    </location>
</feature>
<accession>A0A7S4LN82</accession>
<protein>
    <submittedName>
        <fullName evidence="2">Uncharacterized protein</fullName>
    </submittedName>
</protein>
<feature type="compositionally biased region" description="Basic and acidic residues" evidence="1">
    <location>
        <begin position="72"/>
        <end position="111"/>
    </location>
</feature>